<dbReference type="RefSeq" id="XP_033458676.1">
    <property type="nucleotide sequence ID" value="XM_033601593.1"/>
</dbReference>
<keyword evidence="1" id="KW-1133">Transmembrane helix</keyword>
<feature type="transmembrane region" description="Helical" evidence="1">
    <location>
        <begin position="160"/>
        <end position="184"/>
    </location>
</feature>
<reference evidence="4" key="1">
    <citation type="submission" date="2020-01" db="EMBL/GenBank/DDBJ databases">
        <authorList>
            <consortium name="DOE Joint Genome Institute"/>
            <person name="Haridas S."/>
            <person name="Albert R."/>
            <person name="Binder M."/>
            <person name="Bloem J."/>
            <person name="Labutti K."/>
            <person name="Salamov A."/>
            <person name="Andreopoulos B."/>
            <person name="Baker S.E."/>
            <person name="Barry K."/>
            <person name="Bills G."/>
            <person name="Bluhm B.H."/>
            <person name="Cannon C."/>
            <person name="Castanera R."/>
            <person name="Culley D.E."/>
            <person name="Daum C."/>
            <person name="Ezra D."/>
            <person name="Gonzalez J.B."/>
            <person name="Henrissat B."/>
            <person name="Kuo A."/>
            <person name="Liang C."/>
            <person name="Lipzen A."/>
            <person name="Lutzoni F."/>
            <person name="Magnuson J."/>
            <person name="Mondo S."/>
            <person name="Nolan M."/>
            <person name="Ohm R."/>
            <person name="Pangilinan J."/>
            <person name="Park H.-J."/>
            <person name="Ramirez L."/>
            <person name="Alfaro M."/>
            <person name="Sun H."/>
            <person name="Tritt A."/>
            <person name="Yoshinaga Y."/>
            <person name="Zwiers L.-H."/>
            <person name="Turgeon B.G."/>
            <person name="Goodwin S.B."/>
            <person name="Spatafora J.W."/>
            <person name="Crous P.W."/>
            <person name="Grigoriev I.V."/>
        </authorList>
    </citation>
    <scope>NUCLEOTIDE SEQUENCE</scope>
    <source>
        <strain evidence="4">CBS 342.82</strain>
    </source>
</reference>
<dbReference type="Pfam" id="PF04235">
    <property type="entry name" value="DUF418"/>
    <property type="match status" value="1"/>
</dbReference>
<evidence type="ECO:0000256" key="1">
    <source>
        <dbReference type="SAM" id="Phobius"/>
    </source>
</evidence>
<sequence length="442" mass="50087">MSKTSPVQQLRRVFASTKWQPDTEHEIHAHIYGLRGVLTISALLWIFFQTFIPTVVFDPGFQTDGPTYQKIIRVVLSPLLWDETLIQSFFFALSARSIGIRFLKDPKPATFAGSIIRRIFRMVIAVGIASAITSGIFHAIGTEQISALKKELPNESTQSIAVPESFLQVFNSVFNIFWVVRGYYHQAANRFWPTATLWSVSLIYQQSWTIYFLMVILPYTRVTWHAQGLAFFAFGSFWMCSWGWYDAAGLLLAQYVINPKLQGTLTEGLKINENVKIPWIVPGALMTVAGAAMKYCWAVFPQFVNKELLLHPFLDLSENTTRAQFAAADPFPRVDNFLVIYGIMLIVETLQPVKNVLSAKWLTELGRRSLSFFVAQSIIFYTAGISLFLHLRNDRGASIGAANTAVFFACTLATITFAQAYWYIIDLPSQRFAKAAYLWLME</sequence>
<evidence type="ECO:0000259" key="2">
    <source>
        <dbReference type="Pfam" id="PF04235"/>
    </source>
</evidence>
<keyword evidence="1" id="KW-0472">Membrane</keyword>
<dbReference type="InterPro" id="IPR007349">
    <property type="entry name" value="DUF418"/>
</dbReference>
<proteinExistence type="predicted"/>
<feature type="transmembrane region" description="Helical" evidence="1">
    <location>
        <begin position="119"/>
        <end position="140"/>
    </location>
</feature>
<feature type="transmembrane region" description="Helical" evidence="1">
    <location>
        <begin position="401"/>
        <end position="424"/>
    </location>
</feature>
<evidence type="ECO:0000313" key="4">
    <source>
        <dbReference type="RefSeq" id="XP_033458676.1"/>
    </source>
</evidence>
<reference evidence="4" key="2">
    <citation type="submission" date="2020-04" db="EMBL/GenBank/DDBJ databases">
        <authorList>
            <consortium name="NCBI Genome Project"/>
        </authorList>
    </citation>
    <scope>NUCLEOTIDE SEQUENCE</scope>
    <source>
        <strain evidence="4">CBS 342.82</strain>
    </source>
</reference>
<evidence type="ECO:0000313" key="3">
    <source>
        <dbReference type="Proteomes" id="UP000504637"/>
    </source>
</evidence>
<feature type="transmembrane region" description="Helical" evidence="1">
    <location>
        <begin position="277"/>
        <end position="300"/>
    </location>
</feature>
<reference evidence="4" key="3">
    <citation type="submission" date="2025-08" db="UniProtKB">
        <authorList>
            <consortium name="RefSeq"/>
        </authorList>
    </citation>
    <scope>IDENTIFICATION</scope>
    <source>
        <strain evidence="4">CBS 342.82</strain>
    </source>
</reference>
<keyword evidence="3" id="KW-1185">Reference proteome</keyword>
<keyword evidence="1" id="KW-0812">Transmembrane</keyword>
<feature type="transmembrane region" description="Helical" evidence="1">
    <location>
        <begin position="229"/>
        <end position="257"/>
    </location>
</feature>
<protein>
    <recommendedName>
        <fullName evidence="2">DUF418 domain-containing protein</fullName>
    </recommendedName>
</protein>
<accession>A0A6J3M0S5</accession>
<dbReference type="OrthoDB" id="3363151at2759"/>
<feature type="domain" description="DUF418" evidence="2">
    <location>
        <begin position="317"/>
        <end position="411"/>
    </location>
</feature>
<feature type="transmembrane region" description="Helical" evidence="1">
    <location>
        <begin position="32"/>
        <end position="52"/>
    </location>
</feature>
<dbReference type="GeneID" id="54359393"/>
<name>A0A6J3M0S5_9PEZI</name>
<organism evidence="4">
    <name type="scientific">Dissoconium aciculare CBS 342.82</name>
    <dbReference type="NCBI Taxonomy" id="1314786"/>
    <lineage>
        <taxon>Eukaryota</taxon>
        <taxon>Fungi</taxon>
        <taxon>Dikarya</taxon>
        <taxon>Ascomycota</taxon>
        <taxon>Pezizomycotina</taxon>
        <taxon>Dothideomycetes</taxon>
        <taxon>Dothideomycetidae</taxon>
        <taxon>Mycosphaerellales</taxon>
        <taxon>Dissoconiaceae</taxon>
        <taxon>Dissoconium</taxon>
    </lineage>
</organism>
<feature type="transmembrane region" description="Helical" evidence="1">
    <location>
        <begin position="369"/>
        <end position="389"/>
    </location>
</feature>
<feature type="transmembrane region" description="Helical" evidence="1">
    <location>
        <begin position="196"/>
        <end position="217"/>
    </location>
</feature>
<gene>
    <name evidence="4" type="ORF">K489DRAFT_322060</name>
</gene>
<dbReference type="Proteomes" id="UP000504637">
    <property type="component" value="Unplaced"/>
</dbReference>
<dbReference type="AlphaFoldDB" id="A0A6J3M0S5"/>